<dbReference type="EMBL" id="WBSZ01002100">
    <property type="protein sequence ID" value="KAB2454045.1"/>
    <property type="molecule type" value="Genomic_DNA"/>
</dbReference>
<feature type="region of interest" description="Disordered" evidence="1">
    <location>
        <begin position="1"/>
        <end position="20"/>
    </location>
</feature>
<organism evidence="2 3">
    <name type="scientific">Enterobacter hormaechei</name>
    <dbReference type="NCBI Taxonomy" id="158836"/>
    <lineage>
        <taxon>Bacteria</taxon>
        <taxon>Pseudomonadati</taxon>
        <taxon>Pseudomonadota</taxon>
        <taxon>Gammaproteobacteria</taxon>
        <taxon>Enterobacterales</taxon>
        <taxon>Enterobacteriaceae</taxon>
        <taxon>Enterobacter</taxon>
        <taxon>Enterobacter cloacae complex</taxon>
    </lineage>
</organism>
<evidence type="ECO:0000256" key="1">
    <source>
        <dbReference type="SAM" id="MobiDB-lite"/>
    </source>
</evidence>
<feature type="non-terminal residue" evidence="2">
    <location>
        <position position="1"/>
    </location>
</feature>
<proteinExistence type="predicted"/>
<dbReference type="InterPro" id="IPR006498">
    <property type="entry name" value="Tail_tube"/>
</dbReference>
<accession>A0A6L3X3L5</accession>
<name>A0A6L3X3L5_9ENTR</name>
<dbReference type="AlphaFoldDB" id="A0A6L3X3L5"/>
<gene>
    <name evidence="2" type="ORF">F9C29_31365</name>
</gene>
<reference evidence="2 3" key="1">
    <citation type="submission" date="2019-09" db="EMBL/GenBank/DDBJ databases">
        <title>Reversal of blaTEM antimicrobial resistance by CRISPR-Cas9 in clinical E. coli and other Enterobacteriaceae strains.</title>
        <authorList>
            <person name="Tagliaferri T."/>
            <person name="Guimaraes N."/>
            <person name="Pereira M."/>
            <person name="Felicori L."/>
            <person name="Horz H.-P."/>
            <person name="Santos S."/>
            <person name="Mendes T."/>
        </authorList>
    </citation>
    <scope>NUCLEOTIDE SEQUENCE [LARGE SCALE GENOMIC DNA]</scope>
    <source>
        <strain evidence="2 3">E2_blaTEM_MG</strain>
    </source>
</reference>
<dbReference type="Pfam" id="PF04985">
    <property type="entry name" value="Phage_tube"/>
    <property type="match status" value="1"/>
</dbReference>
<sequence length="71" mass="7972">IEEIEGFVQTVTPDPRGKDSLSENAVTVEIAVSYYRQTKDGRELFEIDTERFSRRVNGVDVLSGLAAKVRL</sequence>
<evidence type="ECO:0000313" key="2">
    <source>
        <dbReference type="EMBL" id="KAB2454045.1"/>
    </source>
</evidence>
<comment type="caution">
    <text evidence="2">The sequence shown here is derived from an EMBL/GenBank/DDBJ whole genome shotgun (WGS) entry which is preliminary data.</text>
</comment>
<dbReference type="Proteomes" id="UP000476281">
    <property type="component" value="Unassembled WGS sequence"/>
</dbReference>
<protein>
    <submittedName>
        <fullName evidence="2">Phage tail protein</fullName>
    </submittedName>
</protein>
<evidence type="ECO:0000313" key="3">
    <source>
        <dbReference type="Proteomes" id="UP000476281"/>
    </source>
</evidence>